<dbReference type="GO" id="GO:0032297">
    <property type="term" value="P:negative regulation of DNA-templated DNA replication initiation"/>
    <property type="evidence" value="ECO:0007669"/>
    <property type="project" value="InterPro"/>
</dbReference>
<evidence type="ECO:0000313" key="4">
    <source>
        <dbReference type="Proteomes" id="UP000095342"/>
    </source>
</evidence>
<dbReference type="SUPFAM" id="SSF52540">
    <property type="entry name" value="P-loop containing nucleoside triphosphate hydrolases"/>
    <property type="match status" value="1"/>
</dbReference>
<feature type="domain" description="Hda lid" evidence="2">
    <location>
        <begin position="163"/>
        <end position="226"/>
    </location>
</feature>
<dbReference type="Pfam" id="PF22688">
    <property type="entry name" value="Hda_lid"/>
    <property type="match status" value="1"/>
</dbReference>
<dbReference type="KEGG" id="aaeo:BJI67_11075"/>
<dbReference type="Proteomes" id="UP000095342">
    <property type="component" value="Chromosome"/>
</dbReference>
<dbReference type="GO" id="GO:0005524">
    <property type="term" value="F:ATP binding"/>
    <property type="evidence" value="ECO:0007669"/>
    <property type="project" value="InterPro"/>
</dbReference>
<dbReference type="Gene3D" id="1.10.8.60">
    <property type="match status" value="1"/>
</dbReference>
<dbReference type="NCBIfam" id="TIGR03420">
    <property type="entry name" value="DnaA_homol_Hda"/>
    <property type="match status" value="1"/>
</dbReference>
<dbReference type="AlphaFoldDB" id="A0A1D8KC85"/>
<evidence type="ECO:0000313" key="3">
    <source>
        <dbReference type="EMBL" id="AOV18583.1"/>
    </source>
</evidence>
<name>A0A1D8KC85_9GAMM</name>
<dbReference type="GO" id="GO:0006270">
    <property type="term" value="P:DNA replication initiation"/>
    <property type="evidence" value="ECO:0007669"/>
    <property type="project" value="TreeGrafter"/>
</dbReference>
<dbReference type="PANTHER" id="PTHR30050:SF5">
    <property type="entry name" value="DNAA REGULATORY INACTIVATOR HDA"/>
    <property type="match status" value="1"/>
</dbReference>
<dbReference type="InterPro" id="IPR055199">
    <property type="entry name" value="Hda_lid"/>
</dbReference>
<organism evidence="3 4">
    <name type="scientific">Acidihalobacter aeolianus</name>
    <dbReference type="NCBI Taxonomy" id="2792603"/>
    <lineage>
        <taxon>Bacteria</taxon>
        <taxon>Pseudomonadati</taxon>
        <taxon>Pseudomonadota</taxon>
        <taxon>Gammaproteobacteria</taxon>
        <taxon>Chromatiales</taxon>
        <taxon>Ectothiorhodospiraceae</taxon>
        <taxon>Acidihalobacter</taxon>
    </lineage>
</organism>
<gene>
    <name evidence="3" type="ORF">BJI67_11075</name>
</gene>
<accession>A0A1D8KC85</accession>
<protein>
    <submittedName>
        <fullName evidence="3">DnaA regulatory inactivator Hda</fullName>
    </submittedName>
</protein>
<dbReference type="EMBL" id="CP017448">
    <property type="protein sequence ID" value="AOV18583.1"/>
    <property type="molecule type" value="Genomic_DNA"/>
</dbReference>
<evidence type="ECO:0000259" key="1">
    <source>
        <dbReference type="Pfam" id="PF00004"/>
    </source>
</evidence>
<sequence length="229" mass="25001">MVLNLRLRAETTLEAYLPAEDQSELPEAVRALVAGDGDVPQLFLWGPPGTGKTHLAQAACHEAGAHGLSAAYLPLAELAELGPAVLDGLTSVQVLAIDDLDRVWQERAWQEALFGLVNEARTCGGRLLLTALSRPETEQVGLADLRSRLLWGPVFRLRALDESRLRRMLQAGAMTRGFRLGDSETDYLLRHAARDPNSLLALLDRLDTASLQAQRRVTVPLIRTVLEGA</sequence>
<feature type="domain" description="ATPase AAA-type core" evidence="1">
    <location>
        <begin position="43"/>
        <end position="107"/>
    </location>
</feature>
<dbReference type="Pfam" id="PF00004">
    <property type="entry name" value="AAA"/>
    <property type="match status" value="1"/>
</dbReference>
<dbReference type="InterPro" id="IPR027417">
    <property type="entry name" value="P-loop_NTPase"/>
</dbReference>
<dbReference type="GO" id="GO:0016887">
    <property type="term" value="F:ATP hydrolysis activity"/>
    <property type="evidence" value="ECO:0007669"/>
    <property type="project" value="InterPro"/>
</dbReference>
<dbReference type="Gene3D" id="3.40.50.300">
    <property type="entry name" value="P-loop containing nucleotide triphosphate hydrolases"/>
    <property type="match status" value="1"/>
</dbReference>
<keyword evidence="4" id="KW-1185">Reference proteome</keyword>
<dbReference type="PANTHER" id="PTHR30050">
    <property type="entry name" value="CHROMOSOMAL REPLICATION INITIATOR PROTEIN DNAA"/>
    <property type="match status" value="1"/>
</dbReference>
<dbReference type="InterPro" id="IPR017788">
    <property type="entry name" value="Hda"/>
</dbReference>
<proteinExistence type="predicted"/>
<reference evidence="3 4" key="1">
    <citation type="submission" date="2016-09" db="EMBL/GenBank/DDBJ databases">
        <title>Acidihalobacter prosperus V6 (DSM14174).</title>
        <authorList>
            <person name="Khaleque H.N."/>
            <person name="Ramsay J.P."/>
            <person name="Murphy R.J.T."/>
            <person name="Kaksonen A.H."/>
            <person name="Boxall N.J."/>
            <person name="Watkin E.L.J."/>
        </authorList>
    </citation>
    <scope>NUCLEOTIDE SEQUENCE [LARGE SCALE GENOMIC DNA]</scope>
    <source>
        <strain evidence="3 4">V6</strain>
    </source>
</reference>
<evidence type="ECO:0000259" key="2">
    <source>
        <dbReference type="Pfam" id="PF22688"/>
    </source>
</evidence>
<dbReference type="InterPro" id="IPR003959">
    <property type="entry name" value="ATPase_AAA_core"/>
</dbReference>
<dbReference type="CDD" id="cd00009">
    <property type="entry name" value="AAA"/>
    <property type="match status" value="1"/>
</dbReference>